<dbReference type="Proteomes" id="UP001220395">
    <property type="component" value="Chromosome"/>
</dbReference>
<keyword evidence="5 7" id="KW-0472">Membrane</keyword>
<dbReference type="Pfam" id="PF03631">
    <property type="entry name" value="Virul_fac_BrkB"/>
    <property type="match status" value="1"/>
</dbReference>
<evidence type="ECO:0000313" key="9">
    <source>
        <dbReference type="Proteomes" id="UP001220395"/>
    </source>
</evidence>
<protein>
    <submittedName>
        <fullName evidence="8">YihY/virulence factor BrkB family protein</fullName>
    </submittedName>
</protein>
<keyword evidence="2" id="KW-1003">Cell membrane</keyword>
<dbReference type="RefSeq" id="WP_273688476.1">
    <property type="nucleotide sequence ID" value="NZ_CP117411.1"/>
</dbReference>
<feature type="transmembrane region" description="Helical" evidence="7">
    <location>
        <begin position="227"/>
        <end position="249"/>
    </location>
</feature>
<feature type="region of interest" description="Disordered" evidence="6">
    <location>
        <begin position="291"/>
        <end position="336"/>
    </location>
</feature>
<organism evidence="8 9">
    <name type="scientific">Sphingomonas naphthae</name>
    <dbReference type="NCBI Taxonomy" id="1813468"/>
    <lineage>
        <taxon>Bacteria</taxon>
        <taxon>Pseudomonadati</taxon>
        <taxon>Pseudomonadota</taxon>
        <taxon>Alphaproteobacteria</taxon>
        <taxon>Sphingomonadales</taxon>
        <taxon>Sphingomonadaceae</taxon>
        <taxon>Sphingomonas</taxon>
    </lineage>
</organism>
<feature type="transmembrane region" description="Helical" evidence="7">
    <location>
        <begin position="147"/>
        <end position="178"/>
    </location>
</feature>
<keyword evidence="3 7" id="KW-0812">Transmembrane</keyword>
<keyword evidence="4 7" id="KW-1133">Transmembrane helix</keyword>
<evidence type="ECO:0000256" key="5">
    <source>
        <dbReference type="ARBA" id="ARBA00023136"/>
    </source>
</evidence>
<feature type="transmembrane region" description="Helical" evidence="7">
    <location>
        <begin position="261"/>
        <end position="283"/>
    </location>
</feature>
<feature type="transmembrane region" description="Helical" evidence="7">
    <location>
        <begin position="40"/>
        <end position="69"/>
    </location>
</feature>
<feature type="transmembrane region" description="Helical" evidence="7">
    <location>
        <begin position="111"/>
        <end position="135"/>
    </location>
</feature>
<evidence type="ECO:0000313" key="8">
    <source>
        <dbReference type="EMBL" id="WCT73877.1"/>
    </source>
</evidence>
<reference evidence="8 9" key="1">
    <citation type="submission" date="2023-02" db="EMBL/GenBank/DDBJ databases">
        <title>Genome sequence of Sphingomonas naphthae.</title>
        <authorList>
            <person name="Kim S."/>
            <person name="Heo J."/>
            <person name="Kwon S.-W."/>
        </authorList>
    </citation>
    <scope>NUCLEOTIDE SEQUENCE [LARGE SCALE GENOMIC DNA]</scope>
    <source>
        <strain evidence="8 9">KACC 18716</strain>
    </source>
</reference>
<name>A0ABY7TKW1_9SPHN</name>
<accession>A0ABY7TKW1</accession>
<dbReference type="EMBL" id="CP117411">
    <property type="protein sequence ID" value="WCT73877.1"/>
    <property type="molecule type" value="Genomic_DNA"/>
</dbReference>
<feature type="transmembrane region" description="Helical" evidence="7">
    <location>
        <begin position="190"/>
        <end position="215"/>
    </location>
</feature>
<proteinExistence type="predicted"/>
<dbReference type="PIRSF" id="PIRSF035875">
    <property type="entry name" value="RNase_BN"/>
    <property type="match status" value="1"/>
</dbReference>
<dbReference type="PANTHER" id="PTHR30213:SF0">
    <property type="entry name" value="UPF0761 MEMBRANE PROTEIN YIHY"/>
    <property type="match status" value="1"/>
</dbReference>
<comment type="subcellular location">
    <subcellularLocation>
        <location evidence="1">Cell membrane</location>
        <topology evidence="1">Multi-pass membrane protein</topology>
    </subcellularLocation>
</comment>
<evidence type="ECO:0000256" key="3">
    <source>
        <dbReference type="ARBA" id="ARBA00022692"/>
    </source>
</evidence>
<dbReference type="PANTHER" id="PTHR30213">
    <property type="entry name" value="INNER MEMBRANE PROTEIN YHJD"/>
    <property type="match status" value="1"/>
</dbReference>
<evidence type="ECO:0000256" key="7">
    <source>
        <dbReference type="SAM" id="Phobius"/>
    </source>
</evidence>
<sequence>MATTQADPHGRRATSPIRLPWPAWKEIGARVWAKTGTDNISLLAAGVAFYAFLAMVPLFGAVVMTYGLVADPANVAKHMQTIIELVPADAAKLIYQQLIDVTTAAAGKKGLGLLIALVLSLYGATRAAGGIIMALNVIYEQPERRSFIWTTLLTFAITIGAVLVGIVGLVGASVLALIEPLTHFLGDGGAIVMTLLTWIVAGALASTAIGATYRFAPDRQDARWRWLSFGSLLATALWLVATVGFGFYASRFGDYNATYGSLGAVVVLLLWLYVSAYAILLGAEVNAETERQTAVDSTTGRPRPMGQRGATMADTVPPADGEPAPPRPDAPSFGTA</sequence>
<evidence type="ECO:0000256" key="2">
    <source>
        <dbReference type="ARBA" id="ARBA00022475"/>
    </source>
</evidence>
<gene>
    <name evidence="8" type="ORF">PQ455_01190</name>
</gene>
<evidence type="ECO:0000256" key="6">
    <source>
        <dbReference type="SAM" id="MobiDB-lite"/>
    </source>
</evidence>
<keyword evidence="9" id="KW-1185">Reference proteome</keyword>
<evidence type="ECO:0000256" key="4">
    <source>
        <dbReference type="ARBA" id="ARBA00022989"/>
    </source>
</evidence>
<dbReference type="InterPro" id="IPR017039">
    <property type="entry name" value="Virul_fac_BrkB"/>
</dbReference>
<evidence type="ECO:0000256" key="1">
    <source>
        <dbReference type="ARBA" id="ARBA00004651"/>
    </source>
</evidence>
<dbReference type="NCBIfam" id="TIGR00765">
    <property type="entry name" value="yihY_not_rbn"/>
    <property type="match status" value="1"/>
</dbReference>